<feature type="site" description="Participates in a stacking interaction with the thymidine ring of dTDP-4-oxo-6-deoxyglucose" evidence="2">
    <location>
        <position position="138"/>
    </location>
</feature>
<feature type="active site" description="Proton donor" evidence="1">
    <location>
        <position position="132"/>
    </location>
</feature>
<dbReference type="KEGG" id="plig:NAG76_03620"/>
<proteinExistence type="inferred from homology"/>
<gene>
    <name evidence="4" type="primary">rfbC</name>
    <name evidence="4" type="ORF">NAG76_03620</name>
</gene>
<dbReference type="SUPFAM" id="SSF51182">
    <property type="entry name" value="RmlC-like cupins"/>
    <property type="match status" value="1"/>
</dbReference>
<dbReference type="Gene3D" id="2.60.120.10">
    <property type="entry name" value="Jelly Rolls"/>
    <property type="match status" value="1"/>
</dbReference>
<reference evidence="4" key="1">
    <citation type="submission" date="2022-05" db="EMBL/GenBank/DDBJ databases">
        <title>Novel bacterial taxa in a minimal lignocellulolytic consortium and its capacity to transform plastics disclosed by genome-resolved metagenomics.</title>
        <authorList>
            <person name="Rodriguez C.A.D."/>
            <person name="Diaz-Garcia L."/>
            <person name="Herrera K."/>
            <person name="Tarazona N.A."/>
            <person name="Sproer C."/>
            <person name="Overmann J."/>
            <person name="Jimenez D.J."/>
        </authorList>
    </citation>
    <scope>NUCLEOTIDE SEQUENCE</scope>
    <source>
        <strain evidence="4">MAG5</strain>
    </source>
</reference>
<name>A0A9J6ZI05_9BACL</name>
<dbReference type="CDD" id="cd00438">
    <property type="entry name" value="cupin_RmlC"/>
    <property type="match status" value="1"/>
</dbReference>
<feature type="active site" description="Proton acceptor" evidence="1">
    <location>
        <position position="62"/>
    </location>
</feature>
<dbReference type="InterPro" id="IPR000888">
    <property type="entry name" value="RmlC-like"/>
</dbReference>
<dbReference type="Pfam" id="PF00908">
    <property type="entry name" value="dTDP_sugar_isom"/>
    <property type="match status" value="1"/>
</dbReference>
<dbReference type="GO" id="GO:0000271">
    <property type="term" value="P:polysaccharide biosynthetic process"/>
    <property type="evidence" value="ECO:0007669"/>
    <property type="project" value="TreeGrafter"/>
</dbReference>
<dbReference type="InterPro" id="IPR011051">
    <property type="entry name" value="RmlC_Cupin_sf"/>
</dbReference>
<comment type="pathway">
    <text evidence="3">Carbohydrate biosynthesis; dTDP-L-rhamnose biosynthesis.</text>
</comment>
<organism evidence="4 5">
    <name type="scientific">Candidatus Pristimantibacillus lignocellulolyticus</name>
    <dbReference type="NCBI Taxonomy" id="2994561"/>
    <lineage>
        <taxon>Bacteria</taxon>
        <taxon>Bacillati</taxon>
        <taxon>Bacillota</taxon>
        <taxon>Bacilli</taxon>
        <taxon>Bacillales</taxon>
        <taxon>Paenibacillaceae</taxon>
        <taxon>Candidatus Pristimantibacillus</taxon>
    </lineage>
</organism>
<comment type="catalytic activity">
    <reaction evidence="3">
        <text>dTDP-4-dehydro-6-deoxy-alpha-D-glucose = dTDP-4-dehydro-beta-L-rhamnose</text>
        <dbReference type="Rhea" id="RHEA:16969"/>
        <dbReference type="ChEBI" id="CHEBI:57649"/>
        <dbReference type="ChEBI" id="CHEBI:62830"/>
        <dbReference type="EC" id="5.1.3.13"/>
    </reaction>
</comment>
<dbReference type="PANTHER" id="PTHR21047">
    <property type="entry name" value="DTDP-6-DEOXY-D-GLUCOSE-3,5 EPIMERASE"/>
    <property type="match status" value="1"/>
</dbReference>
<evidence type="ECO:0000313" key="4">
    <source>
        <dbReference type="EMBL" id="URN95361.1"/>
    </source>
</evidence>
<comment type="similarity">
    <text evidence="3">Belongs to the dTDP-4-dehydrorhamnose 3,5-epimerase family.</text>
</comment>
<dbReference type="AlphaFoldDB" id="A0A9J6ZI05"/>
<dbReference type="Proteomes" id="UP001056756">
    <property type="component" value="Chromosome"/>
</dbReference>
<dbReference type="GO" id="GO:0008830">
    <property type="term" value="F:dTDP-4-dehydrorhamnose 3,5-epimerase activity"/>
    <property type="evidence" value="ECO:0007669"/>
    <property type="project" value="UniProtKB-UniRule"/>
</dbReference>
<evidence type="ECO:0000256" key="3">
    <source>
        <dbReference type="RuleBase" id="RU364069"/>
    </source>
</evidence>
<accession>A0A9J6ZI05</accession>
<dbReference type="GO" id="GO:0005829">
    <property type="term" value="C:cytosol"/>
    <property type="evidence" value="ECO:0007669"/>
    <property type="project" value="TreeGrafter"/>
</dbReference>
<comment type="function">
    <text evidence="3">Catalyzes the epimerization of the C3' and C5'positions of dTDP-6-deoxy-D-xylo-4-hexulose, forming dTDP-6-deoxy-L-lyxo-4-hexulose.</text>
</comment>
<dbReference type="EC" id="5.1.3.13" evidence="3"/>
<comment type="subunit">
    <text evidence="3">Homodimer.</text>
</comment>
<dbReference type="InterPro" id="IPR014710">
    <property type="entry name" value="RmlC-like_jellyroll"/>
</dbReference>
<dbReference type="GO" id="GO:0019305">
    <property type="term" value="P:dTDP-rhamnose biosynthetic process"/>
    <property type="evidence" value="ECO:0007669"/>
    <property type="project" value="UniProtKB-UniRule"/>
</dbReference>
<sequence>MIIHSTPLNGAKLLEIEPIKDQRGYFARTYCNNILAEHGIDFKLKQANIAFNEHMLTLRGMHFQRPPYCEEKIVTCYQGALYDVIIDLNKNSSTFGQWYGVTLSAENQLSLYVPKGFAHGYVTLQARTAIHYMVSEFYTPSHESGIRWNDPAINIEWPQRQNLSISSKDQQWEWFDMEQGGILLKEGTSG</sequence>
<evidence type="ECO:0000313" key="5">
    <source>
        <dbReference type="Proteomes" id="UP001056756"/>
    </source>
</evidence>
<evidence type="ECO:0000256" key="1">
    <source>
        <dbReference type="PIRSR" id="PIRSR600888-1"/>
    </source>
</evidence>
<keyword evidence="3 4" id="KW-0413">Isomerase</keyword>
<protein>
    <recommendedName>
        <fullName evidence="3">dTDP-4-dehydrorhamnose 3,5-epimerase</fullName>
        <ecNumber evidence="3">5.1.3.13</ecNumber>
    </recommendedName>
    <alternativeName>
        <fullName evidence="3">Thymidine diphospho-4-keto-rhamnose 3,5-epimerase</fullName>
    </alternativeName>
</protein>
<dbReference type="NCBIfam" id="TIGR01221">
    <property type="entry name" value="rmlC"/>
    <property type="match status" value="1"/>
</dbReference>
<dbReference type="PANTHER" id="PTHR21047:SF2">
    <property type="entry name" value="THYMIDINE DIPHOSPHO-4-KETO-RHAMNOSE 3,5-EPIMERASE"/>
    <property type="match status" value="1"/>
</dbReference>
<dbReference type="EMBL" id="CP097899">
    <property type="protein sequence ID" value="URN95361.1"/>
    <property type="molecule type" value="Genomic_DNA"/>
</dbReference>
<evidence type="ECO:0000256" key="2">
    <source>
        <dbReference type="PIRSR" id="PIRSR600888-3"/>
    </source>
</evidence>